<dbReference type="EMBL" id="CP182909">
    <property type="protein sequence ID" value="XPM66891.1"/>
    <property type="molecule type" value="Genomic_DNA"/>
</dbReference>
<protein>
    <submittedName>
        <fullName evidence="1">Uncharacterized protein</fullName>
    </submittedName>
</protein>
<sequence>MSKSESRKLTKRDIIVGLTIITIEIPQIFAVYLTLAQLYPFPTYQRG</sequence>
<reference evidence="1 2" key="1">
    <citation type="journal article" date="2016" name="Genome Announc.">
        <title>Draft Genome Sequence of the Thermotolerant Cyanobacterium Desertifilum sp. IPPAS B-1220.</title>
        <authorList>
            <person name="Mironov K.S."/>
            <person name="Sinetova M.A."/>
            <person name="Bolatkhan K."/>
            <person name="Zayadan B.K."/>
            <person name="Ustinova V.V."/>
            <person name="Kupriyanova E.V."/>
            <person name="Skrypnik A.N."/>
            <person name="Gogoleva N.E."/>
            <person name="Gogolev Y.V."/>
            <person name="Los D.A."/>
        </authorList>
    </citation>
    <scope>NUCLEOTIDE SEQUENCE [LARGE SCALE GENOMIC DNA]</scope>
    <source>
        <strain evidence="1 2">IPPAS B-1220</strain>
    </source>
</reference>
<proteinExistence type="predicted"/>
<gene>
    <name evidence="1" type="ORF">BH720_017930</name>
</gene>
<evidence type="ECO:0000313" key="2">
    <source>
        <dbReference type="Proteomes" id="UP000095472"/>
    </source>
</evidence>
<organism evidence="1 2">
    <name type="scientific">Desertifilum tharense IPPAS B-1220</name>
    <dbReference type="NCBI Taxonomy" id="1781255"/>
    <lineage>
        <taxon>Bacteria</taxon>
        <taxon>Bacillati</taxon>
        <taxon>Cyanobacteriota</taxon>
        <taxon>Cyanophyceae</taxon>
        <taxon>Desertifilales</taxon>
        <taxon>Desertifilaceae</taxon>
        <taxon>Desertifilum</taxon>
    </lineage>
</organism>
<name>A0ACD5H234_9CYAN</name>
<keyword evidence="2" id="KW-1185">Reference proteome</keyword>
<evidence type="ECO:0000313" key="1">
    <source>
        <dbReference type="EMBL" id="XPM66891.1"/>
    </source>
</evidence>
<accession>A0ACD5H234</accession>
<dbReference type="Proteomes" id="UP000095472">
    <property type="component" value="Chromosome"/>
</dbReference>